<proteinExistence type="predicted"/>
<dbReference type="Pfam" id="PF04385">
    <property type="entry name" value="FAINT"/>
    <property type="match status" value="1"/>
</dbReference>
<organism evidence="3 4">
    <name type="scientific">Theileria orientalis</name>
    <dbReference type="NCBI Taxonomy" id="68886"/>
    <lineage>
        <taxon>Eukaryota</taxon>
        <taxon>Sar</taxon>
        <taxon>Alveolata</taxon>
        <taxon>Apicomplexa</taxon>
        <taxon>Aconoidasida</taxon>
        <taxon>Piroplasmida</taxon>
        <taxon>Theileriidae</taxon>
        <taxon>Theileria</taxon>
    </lineage>
</organism>
<accession>A0A976MAG6</accession>
<feature type="compositionally biased region" description="Gly residues" evidence="1">
    <location>
        <begin position="40"/>
        <end position="51"/>
    </location>
</feature>
<feature type="signal peptide" evidence="2">
    <location>
        <begin position="1"/>
        <end position="18"/>
    </location>
</feature>
<evidence type="ECO:0000313" key="4">
    <source>
        <dbReference type="Proteomes" id="UP000244803"/>
    </source>
</evidence>
<evidence type="ECO:0000313" key="3">
    <source>
        <dbReference type="EMBL" id="UKJ90668.1"/>
    </source>
</evidence>
<feature type="region of interest" description="Disordered" evidence="1">
    <location>
        <begin position="665"/>
        <end position="710"/>
    </location>
</feature>
<feature type="chain" id="PRO_5037699156" description="SfiI-subtelomeric related protein family member" evidence="2">
    <location>
        <begin position="19"/>
        <end position="1196"/>
    </location>
</feature>
<feature type="compositionally biased region" description="Low complexity" evidence="1">
    <location>
        <begin position="969"/>
        <end position="982"/>
    </location>
</feature>
<evidence type="ECO:0000256" key="1">
    <source>
        <dbReference type="SAM" id="MobiDB-lite"/>
    </source>
</evidence>
<evidence type="ECO:0008006" key="5">
    <source>
        <dbReference type="Google" id="ProtNLM"/>
    </source>
</evidence>
<dbReference type="EMBL" id="CP056068">
    <property type="protein sequence ID" value="UKJ90668.1"/>
    <property type="molecule type" value="Genomic_DNA"/>
</dbReference>
<sequence length="1196" mass="127456">MNVCTIAVYILIYGISTGKWNQVVASNGKKQTSGSSFGRSRGGSTGRGTGVSTGADGKPKTGAENASQAAAPPAPGSLTSAGVSKGVAVDGAKGVGEDVGAGVTTGAGVKAEGSGGVSGTTGVTAEKNITRVEGGKIILNIDHKKTVDNVCEYKSENDVDKFKALGNLKFHKLFKGTHELKELTQDYPAYEIEVTYDKAEGKILLTCLYGNAQRVVFNINDPSKAKTPVELNINTDQSTNEFDVATAGTVRTFTPKDTFAFNKVVAAESGGSVTKEFYVAANSGEYAFKVELKGVGQNEQHLAVHLLNNHVKKWKRLGASAAWEYEGVEQGDGSAAKTGTAAPMTGGTAGAGMDKTKLTIVTLKADGTEAENDQSQYDLDDKHGALDYKFKPDAKCTCLNYDGKEIVKFDQDHPISAQFNLVAMSVLFIMRSEDLHFYVFNQTDDTWEHMIDKTPEACVLDANASASTSQFHCTSGEARNFWTKPRFAFNRVKVNTYTFHETECPSEYAWKLVYTGIATDNQVITLYLLNGRTKKFSRAGDGAAWSVPSTSPGSPVASVELDLNSGATAEFSCLEKDGAVTFTTRGGFYAFAKIKDGQTMLFEKQGDGPTAIRVVVVGRGTAEMSAAIHLSSGSVKKVYKTDNSSWAEVPKLDKSKIEFVTQKVASEDQGATPPANEGAQAGSGTRTGGSSGTSGGSTNASKPATEETDEYQLTTSGDLLDYKFKSGVVCVGVKYDGKDVWVHGSGDADGKAKTDGNSAPARPEGPLGTVAVQFHLDLKLASVQLQDGSIALCDFVGTGWALAYQGMPKPVVLDVNSTASTAQFTISSGSSRVFTPRPGFGFKKIIGQNMLFYETEYETEYATKVEYQGYAKESRDIEITLPYGKVMKWNKFDKHKFWKDVTVYEPIKLDIACKTSTTLWEYKEALGVGTYKSKVGWAFYLIYKNDKLVLDLSEAVEGSGQAGSGGGSATQTGSTGTASTGTKTLPTGEDKINEAQKYVARSVQVKYEDNKIELECGLLWSRCYKFTVDDPDPPKEGDQGAKIAPSDGGAQGGSGGESASTDGGSEGSGGGSTETGSGTIELDLMDTKGTNYEYSYDDPDHTYKTKTGFKFSKIKKDGKDLKSFDTGKEIEKVEASFDNNQIMLCLYESRDSTTFSTCFVNDPDSTKKPTPPASSSSQGGGSTATDGSVESAPPTE</sequence>
<evidence type="ECO:0000256" key="2">
    <source>
        <dbReference type="SAM" id="SignalP"/>
    </source>
</evidence>
<dbReference type="InterPro" id="IPR007480">
    <property type="entry name" value="DUF529"/>
</dbReference>
<feature type="region of interest" description="Disordered" evidence="1">
    <location>
        <begin position="959"/>
        <end position="989"/>
    </location>
</feature>
<dbReference type="Proteomes" id="UP000244803">
    <property type="component" value="Chromosome 2"/>
</dbReference>
<feature type="region of interest" description="Disordered" evidence="1">
    <location>
        <begin position="26"/>
        <end position="82"/>
    </location>
</feature>
<reference evidence="3" key="1">
    <citation type="submission" date="2022-07" db="EMBL/GenBank/DDBJ databases">
        <title>Evaluation of T. orientalis genome assembly methods using nanopore sequencing and analysis of variation between genomes.</title>
        <authorList>
            <person name="Yam J."/>
            <person name="Micallef M.L."/>
            <person name="Liu M."/>
            <person name="Djordjevic S.P."/>
            <person name="Bogema D.R."/>
            <person name="Jenkins C."/>
        </authorList>
    </citation>
    <scope>NUCLEOTIDE SEQUENCE</scope>
    <source>
        <strain evidence="3">Fish Creek</strain>
    </source>
</reference>
<name>A0A976MAG6_THEOR</name>
<feature type="region of interest" description="Disordered" evidence="1">
    <location>
        <begin position="1157"/>
        <end position="1196"/>
    </location>
</feature>
<gene>
    <name evidence="3" type="ORF">MACJ_001602</name>
</gene>
<protein>
    <recommendedName>
        <fullName evidence="5">SfiI-subtelomeric related protein family member</fullName>
    </recommendedName>
</protein>
<feature type="compositionally biased region" description="Gly residues" evidence="1">
    <location>
        <begin position="685"/>
        <end position="695"/>
    </location>
</feature>
<keyword evidence="2" id="KW-0732">Signal</keyword>
<dbReference type="AlphaFoldDB" id="A0A976MAG6"/>
<feature type="compositionally biased region" description="Gly residues" evidence="1">
    <location>
        <begin position="1064"/>
        <end position="1073"/>
    </location>
</feature>
<feature type="compositionally biased region" description="Low complexity" evidence="1">
    <location>
        <begin position="1173"/>
        <end position="1188"/>
    </location>
</feature>
<feature type="region of interest" description="Disordered" evidence="1">
    <location>
        <begin position="1030"/>
        <end position="1079"/>
    </location>
</feature>